<evidence type="ECO:0000313" key="2">
    <source>
        <dbReference type="EMBL" id="CEG57253.1"/>
    </source>
</evidence>
<feature type="signal peptide" evidence="1">
    <location>
        <begin position="1"/>
        <end position="20"/>
    </location>
</feature>
<accession>A0A098G443</accession>
<keyword evidence="3" id="KW-1185">Reference proteome</keyword>
<dbReference type="KEGG" id="lfa:LFA_1857"/>
<proteinExistence type="predicted"/>
<dbReference type="HOGENOM" id="CLU_2825798_0_0_6"/>
<name>A0A098G443_9GAMM</name>
<reference evidence="3" key="1">
    <citation type="submission" date="2014-09" db="EMBL/GenBank/DDBJ databases">
        <authorList>
            <person name="Gomez-Valero L."/>
        </authorList>
    </citation>
    <scope>NUCLEOTIDE SEQUENCE [LARGE SCALE GENOMIC DNA]</scope>
    <source>
        <strain evidence="3">ATCC700992</strain>
    </source>
</reference>
<dbReference type="AlphaFoldDB" id="A0A098G443"/>
<dbReference type="SUPFAM" id="SSF53850">
    <property type="entry name" value="Periplasmic binding protein-like II"/>
    <property type="match status" value="1"/>
</dbReference>
<evidence type="ECO:0000256" key="1">
    <source>
        <dbReference type="SAM" id="SignalP"/>
    </source>
</evidence>
<evidence type="ECO:0000313" key="3">
    <source>
        <dbReference type="Proteomes" id="UP000032430"/>
    </source>
</evidence>
<dbReference type="Proteomes" id="UP000032430">
    <property type="component" value="Chromosome I"/>
</dbReference>
<protein>
    <submittedName>
        <fullName evidence="2">Bacterial periplasmic substrate-binding family protein</fullName>
    </submittedName>
</protein>
<gene>
    <name evidence="2" type="ORF">LFA_1857</name>
</gene>
<keyword evidence="1" id="KW-0732">Signal</keyword>
<feature type="chain" id="PRO_5001942624" evidence="1">
    <location>
        <begin position="21"/>
        <end position="66"/>
    </location>
</feature>
<dbReference type="EMBL" id="LN614827">
    <property type="protein sequence ID" value="CEG57253.1"/>
    <property type="molecule type" value="Genomic_DNA"/>
</dbReference>
<sequence>MKKYFIIRFFVILFSANCYCQTLNVGVSNFDLPFIMHSDKIHFSGFDIVMIGHMCERLHETCKLIP</sequence>
<organism evidence="2 3">
    <name type="scientific">Legionella fallonii LLAP-10</name>
    <dbReference type="NCBI Taxonomy" id="1212491"/>
    <lineage>
        <taxon>Bacteria</taxon>
        <taxon>Pseudomonadati</taxon>
        <taxon>Pseudomonadota</taxon>
        <taxon>Gammaproteobacteria</taxon>
        <taxon>Legionellales</taxon>
        <taxon>Legionellaceae</taxon>
        <taxon>Legionella</taxon>
    </lineage>
</organism>